<feature type="region of interest" description="Disordered" evidence="3">
    <location>
        <begin position="1512"/>
        <end position="1562"/>
    </location>
</feature>
<keyword evidence="1" id="KW-1245">Viral tail assembly</keyword>
<protein>
    <submittedName>
        <fullName evidence="5">Tape measure protein</fullName>
    </submittedName>
</protein>
<evidence type="ECO:0000259" key="4">
    <source>
        <dbReference type="Pfam" id="PF10145"/>
    </source>
</evidence>
<proteinExistence type="predicted"/>
<feature type="compositionally biased region" description="Pro residues" evidence="3">
    <location>
        <begin position="1375"/>
        <end position="1396"/>
    </location>
</feature>
<evidence type="ECO:0000313" key="5">
    <source>
        <dbReference type="EMBL" id="ACF33839.1"/>
    </source>
</evidence>
<sequence>MAERGIFLDILPRFDMAATSALLQKVQGIFGKAGKEVGVKFGTEAETALRRYQAELTRAENRASQSYYRMRKAQGELQVAEARANELRAKNIEATSARMIAAENRIADAKRKQAAEAKIYAAREAEANAARAASAEQGALVAGAGASKVKSILNGVGIAATATTAAVAFGTGKLAGEFESTGERIKVATRMPIEELKKLQDGLLQLGPTVGYTASELQEASYTVSKAGFRDAADALAILKAGAQLARTEGVGLEEAMNGLTTTLVDFHIPASQVADVASQFQYAFGNAKAPIDQLMGSLHNIEPVMKTFAGDSGDPKSFVAQVGTMLAQMTQTGASADQSSQNIRNMLLHLVSANGPQREIAGLLGVDMDALSKQLKDPNVGPLGVMKQINDAIKKDMGPDGNVILPAMYESSQLAENMAFTYQQLTAEGKAFADAIQNGTLSAKDMKNLRLQEKLEPALKDWDAMHQKINSINPILKKNQDQVQTYASLVKKITGTDQGMTVFSSLFGDDKTTAKTMELWKTAREAHADANGDVEHASEVMDTYRAKLDATHSAMHSLGIQMGETFLPYIKGMADGLRNVAQWLGEHQTLTKALITTVGSLAAAWVTVKIAVAAVKTIQAIAGAISFITGTAIPAVQMLASAYLGIVPAAGKGAAAVTASAATQTAALGGVTTAARTAATAVSGIGFAALAAIPSLIALSSAIFMAEQAKQNGHAFGGNSNDPNLHREYTVDQAQGYQLPEGIPAAGSTEAEQAISAAAVGGDEGAKWVASATSKGDQAMRYGWLMTHGGLGVVAFQPPTDYSAPRPGNWNSQMAGGGNGPHGGRGMQLADERYKPPASPVDLQLQAAMEAAGISPDTLEGLTGAGDGAPSTGLFPGMTGGGSDGTVKLPDAPVLPVDTSVPGGIPGMPEDPSVYSAESSYINDRHKLAEKRARVTQLEQSGVATEDDIQKAKNEALDAERDFHQAELRLNEARKDQYEKFTKDAQKFGKDFDLDKSTNGAGGFWAQMGQKIAGAFSEILFGGLLGPLIKSKFAELDDQNVPYFGMNMNGGYRGGYGGGYLPYLNYGGYPGDDALLSRVPAGKYTQEQRGDLTQGLADCSSAVEDLVNIMDGRPTGGANMWTGNADQWLTEHGFVKGMGGPGDFRVGFNSSHMQATLPGGTPFNWGSDAAAARRGIGGTGADDPAFTSHYYRPAGGTIPLSPAAPDYASTVRQSTAAVKEHNTEVAKGQDQGENLMQVPQPTQADINAAAAQGTGLTNPGAPAFTLEDLQKEFAGGGGGEGPIFKRSPQVSAEGGTGGPPQPMRPLPLITHTPDATGQYGSGNASRQRRGLPIVPPAGMGIGIPGIGAPGQAPGQVGPFPTPNGINGPTLPGGPGAPPGAPPGVPGGQTPKPPPGASGAATPGAARPQSSTGGQQPSGSSGGGGGLGFTPGGAIDMAGQAAAAAANAFAPGSGIAVQKGMEVANRAMKFGGQLIGIGAEGLMETFLLNDSPLADPSKSWFGKVAMGIGNIKPAGENTAGQTTPPLKPEENPQQHQGNGQSPGPLVNIENQNIAKGDGGEAARDTARTFNQYQGGGAR</sequence>
<organism evidence="5 6">
    <name type="scientific">Mycobacterium phage Porky</name>
    <dbReference type="NCBI Taxonomy" id="2914015"/>
    <lineage>
        <taxon>Viruses</taxon>
        <taxon>Duplodnaviria</taxon>
        <taxon>Heunggongvirae</taxon>
        <taxon>Uroviricota</taxon>
        <taxon>Caudoviricetes</taxon>
        <taxon>Kostyavirus</taxon>
        <taxon>Kostyavirus porky</taxon>
    </lineage>
</organism>
<feature type="coiled-coil region" evidence="2">
    <location>
        <begin position="936"/>
        <end position="977"/>
    </location>
</feature>
<dbReference type="InterPro" id="IPR010090">
    <property type="entry name" value="Phage_tape_meas"/>
</dbReference>
<accession>B5A5Y4</accession>
<gene>
    <name evidence="5" type="ORF">Porky_22</name>
</gene>
<dbReference type="EMBL" id="EU816588">
    <property type="protein sequence ID" value="ACF33839.1"/>
    <property type="molecule type" value="Genomic_DNA"/>
</dbReference>
<feature type="compositionally biased region" description="Gly residues" evidence="3">
    <location>
        <begin position="1340"/>
        <end position="1349"/>
    </location>
</feature>
<evidence type="ECO:0000256" key="3">
    <source>
        <dbReference type="SAM" id="MobiDB-lite"/>
    </source>
</evidence>
<feature type="domain" description="Phage tail tape measure protein" evidence="4">
    <location>
        <begin position="202"/>
        <end position="397"/>
    </location>
</feature>
<dbReference type="GeneID" id="6470234"/>
<keyword evidence="2" id="KW-0175">Coiled coil</keyword>
<feature type="coiled-coil region" evidence="2">
    <location>
        <begin position="42"/>
        <end position="112"/>
    </location>
</feature>
<reference evidence="5 6" key="1">
    <citation type="submission" date="2008-06" db="EMBL/GenBank/DDBJ databases">
        <authorList>
            <person name="Donis-Keller H."/>
            <person name="Houtz J.M."/>
            <person name="Paladin E.C."/>
            <person name="Jacobs-Sera D."/>
            <person name="Hendrix R.W."/>
            <person name="Hatfull G.F."/>
        </authorList>
    </citation>
    <scope>NUCLEOTIDE SEQUENCE [LARGE SCALE GENOMIC DNA]</scope>
</reference>
<name>B5A5Y4_9CAUD</name>
<keyword evidence="6" id="KW-1185">Reference proteome</keyword>
<evidence type="ECO:0000256" key="1">
    <source>
        <dbReference type="ARBA" id="ARBA00022465"/>
    </source>
</evidence>
<evidence type="ECO:0000256" key="2">
    <source>
        <dbReference type="SAM" id="Coils"/>
    </source>
</evidence>
<feature type="region of interest" description="Disordered" evidence="3">
    <location>
        <begin position="1273"/>
        <end position="1428"/>
    </location>
</feature>
<evidence type="ECO:0000313" key="6">
    <source>
        <dbReference type="Proteomes" id="UP000002723"/>
    </source>
</evidence>
<feature type="compositionally biased region" description="Low complexity" evidence="3">
    <location>
        <begin position="1397"/>
        <end position="1419"/>
    </location>
</feature>
<dbReference type="GO" id="GO:0098003">
    <property type="term" value="P:viral tail assembly"/>
    <property type="evidence" value="ECO:0007669"/>
    <property type="project" value="UniProtKB-KW"/>
</dbReference>
<keyword evidence="1" id="KW-1188">Viral release from host cell</keyword>
<dbReference type="Proteomes" id="UP000002723">
    <property type="component" value="Segment"/>
</dbReference>
<dbReference type="KEGG" id="vg:6470234"/>
<feature type="compositionally biased region" description="Low complexity" evidence="3">
    <location>
        <begin position="1350"/>
        <end position="1359"/>
    </location>
</feature>
<dbReference type="Pfam" id="PF10145">
    <property type="entry name" value="PhageMin_Tail"/>
    <property type="match status" value="1"/>
</dbReference>
<dbReference type="NCBIfam" id="TIGR01760">
    <property type="entry name" value="tape_meas_TP901"/>
    <property type="match status" value="1"/>
</dbReference>
<dbReference type="RefSeq" id="YP_002014343.1">
    <property type="nucleotide sequence ID" value="NC_011055.1"/>
</dbReference>